<evidence type="ECO:0000313" key="2">
    <source>
        <dbReference type="Proteomes" id="UP000188320"/>
    </source>
</evidence>
<protein>
    <submittedName>
        <fullName evidence="1">Uncharacterized protein</fullName>
    </submittedName>
</protein>
<dbReference type="Proteomes" id="UP000188320">
    <property type="component" value="Unassembled WGS sequence"/>
</dbReference>
<accession>A0A1R1PHB2</accession>
<keyword evidence="2" id="KW-1185">Reference proteome</keyword>
<organism evidence="1 2">
    <name type="scientific">Zancudomyces culisetae</name>
    <name type="common">Gut fungus</name>
    <name type="synonym">Smittium culisetae</name>
    <dbReference type="NCBI Taxonomy" id="1213189"/>
    <lineage>
        <taxon>Eukaryota</taxon>
        <taxon>Fungi</taxon>
        <taxon>Fungi incertae sedis</taxon>
        <taxon>Zoopagomycota</taxon>
        <taxon>Kickxellomycotina</taxon>
        <taxon>Harpellomycetes</taxon>
        <taxon>Harpellales</taxon>
        <taxon>Legeriomycetaceae</taxon>
        <taxon>Zancudomyces</taxon>
    </lineage>
</organism>
<evidence type="ECO:0000313" key="1">
    <source>
        <dbReference type="EMBL" id="OMH80303.1"/>
    </source>
</evidence>
<comment type="caution">
    <text evidence="1">The sequence shown here is derived from an EMBL/GenBank/DDBJ whole genome shotgun (WGS) entry which is preliminary data.</text>
</comment>
<sequence>MSLVDTSIMPPKNSVRFLFRLSKITNSHTLQAHTLAINCLRLSGCILYSFESAIIFSAVTTIPANSLICCFKNSFPFTSFFGTCTTPSTPIVSCWQSNPKHLNPTAVVFFDNSSTNSPYASSIVPASTLQSITPIIPSICLSA</sequence>
<proteinExistence type="predicted"/>
<dbReference type="EMBL" id="LSSK01001231">
    <property type="protein sequence ID" value="OMH80303.1"/>
    <property type="molecule type" value="Genomic_DNA"/>
</dbReference>
<dbReference type="AlphaFoldDB" id="A0A1R1PHB2"/>
<name>A0A1R1PHB2_ZANCU</name>
<gene>
    <name evidence="1" type="ORF">AX774_g6266</name>
</gene>
<reference evidence="2" key="1">
    <citation type="submission" date="2017-01" db="EMBL/GenBank/DDBJ databases">
        <authorList>
            <person name="Wang Y."/>
            <person name="White M."/>
            <person name="Kvist S."/>
            <person name="Moncalvo J.-M."/>
        </authorList>
    </citation>
    <scope>NUCLEOTIDE SEQUENCE [LARGE SCALE GENOMIC DNA]</scope>
    <source>
        <strain evidence="2">COL-18-3</strain>
    </source>
</reference>